<dbReference type="AlphaFoldDB" id="A0A549SDB7"/>
<accession>A0A549SDB7</accession>
<dbReference type="Gene3D" id="1.20.120.450">
    <property type="entry name" value="dinb family like domain"/>
    <property type="match status" value="1"/>
</dbReference>
<sequence length="173" mass="19204">MITSTFAPKMARYNAWQNESLFAAADTLSDAARRADRGAFFKSIHGTLNHLLWADAMWMSRLAGDPNPNVSIADSASFRADWAVMKSERAAMDARLIAFADAFDEAALEGDFSWYSGAKQMDIVKPRKLVIVHLFNHQTHHRGQVHAMLTAAGTRPQDTDLIFMSRGAEGECK</sequence>
<feature type="binding site" evidence="3">
    <location>
        <position position="141"/>
    </location>
    <ligand>
        <name>a divalent metal cation</name>
        <dbReference type="ChEBI" id="CHEBI:60240"/>
    </ligand>
</feature>
<feature type="binding site" evidence="3">
    <location>
        <position position="137"/>
    </location>
    <ligand>
        <name>a divalent metal cation</name>
        <dbReference type="ChEBI" id="CHEBI:60240"/>
    </ligand>
</feature>
<evidence type="ECO:0000256" key="2">
    <source>
        <dbReference type="ARBA" id="ARBA00022723"/>
    </source>
</evidence>
<dbReference type="InterPro" id="IPR007837">
    <property type="entry name" value="DinB"/>
</dbReference>
<feature type="binding site" evidence="3">
    <location>
        <position position="50"/>
    </location>
    <ligand>
        <name>a divalent metal cation</name>
        <dbReference type="ChEBI" id="CHEBI:60240"/>
    </ligand>
</feature>
<dbReference type="EMBL" id="VJMF01000102">
    <property type="protein sequence ID" value="TRL25538.1"/>
    <property type="molecule type" value="Genomic_DNA"/>
</dbReference>
<dbReference type="Pfam" id="PF05163">
    <property type="entry name" value="DinB"/>
    <property type="match status" value="1"/>
</dbReference>
<protein>
    <submittedName>
        <fullName evidence="4">DUF664 domain-containing protein</fullName>
    </submittedName>
</protein>
<comment type="similarity">
    <text evidence="1">Belongs to the DinB family.</text>
</comment>
<dbReference type="SUPFAM" id="SSF109854">
    <property type="entry name" value="DinB/YfiT-like putative metalloenzymes"/>
    <property type="match status" value="1"/>
</dbReference>
<evidence type="ECO:0000313" key="5">
    <source>
        <dbReference type="Proteomes" id="UP000316781"/>
    </source>
</evidence>
<comment type="caution">
    <text evidence="4">The sequence shown here is derived from an EMBL/GenBank/DDBJ whole genome shotgun (WGS) entry which is preliminary data.</text>
</comment>
<evidence type="ECO:0000313" key="4">
    <source>
        <dbReference type="EMBL" id="TRL25538.1"/>
    </source>
</evidence>
<gene>
    <name evidence="4" type="ORF">FM996_20020</name>
</gene>
<name>A0A549SDB7_METSR</name>
<dbReference type="RefSeq" id="WP_142864490.1">
    <property type="nucleotide sequence ID" value="NZ_VJMF01000102.1"/>
</dbReference>
<reference evidence="4 5" key="1">
    <citation type="submission" date="2019-07" db="EMBL/GenBank/DDBJ databases">
        <title>Ln-dependent methylotrophs.</title>
        <authorList>
            <person name="Tani A."/>
        </authorList>
    </citation>
    <scope>NUCLEOTIDE SEQUENCE [LARGE SCALE GENOMIC DNA]</scope>
    <source>
        <strain evidence="4 5">SM89A</strain>
    </source>
</reference>
<dbReference type="PANTHER" id="PTHR37302:SF1">
    <property type="entry name" value="PROTEIN DINB"/>
    <property type="match status" value="1"/>
</dbReference>
<dbReference type="GO" id="GO:0046872">
    <property type="term" value="F:metal ion binding"/>
    <property type="evidence" value="ECO:0007669"/>
    <property type="project" value="UniProtKB-KW"/>
</dbReference>
<dbReference type="PANTHER" id="PTHR37302">
    <property type="entry name" value="SLR1116 PROTEIN"/>
    <property type="match status" value="1"/>
</dbReference>
<keyword evidence="2 3" id="KW-0479">Metal-binding</keyword>
<dbReference type="InterPro" id="IPR034660">
    <property type="entry name" value="DinB/YfiT-like"/>
</dbReference>
<evidence type="ECO:0000256" key="3">
    <source>
        <dbReference type="PIRSR" id="PIRSR607837-1"/>
    </source>
</evidence>
<dbReference type="Proteomes" id="UP000316781">
    <property type="component" value="Unassembled WGS sequence"/>
</dbReference>
<organism evidence="4 5">
    <name type="scientific">Methylosinus sporium</name>
    <dbReference type="NCBI Taxonomy" id="428"/>
    <lineage>
        <taxon>Bacteria</taxon>
        <taxon>Pseudomonadati</taxon>
        <taxon>Pseudomonadota</taxon>
        <taxon>Alphaproteobacteria</taxon>
        <taxon>Hyphomicrobiales</taxon>
        <taxon>Methylocystaceae</taxon>
        <taxon>Methylosinus</taxon>
    </lineage>
</organism>
<proteinExistence type="inferred from homology"/>
<evidence type="ECO:0000256" key="1">
    <source>
        <dbReference type="ARBA" id="ARBA00008635"/>
    </source>
</evidence>